<comment type="caution">
    <text evidence="1">The sequence shown here is derived from an EMBL/GenBank/DDBJ whole genome shotgun (WGS) entry which is preliminary data.</text>
</comment>
<evidence type="ECO:0000313" key="2">
    <source>
        <dbReference type="Proteomes" id="UP001229421"/>
    </source>
</evidence>
<sequence>MMMRTWCWNLNRMMNENDNCPNAHLCWSYKREKALYGRVQKLTHKNLIDRKAFSDTICNNGRVRCAARDVGKGTMLIIRQVEPLVVLQTSPEKLRYERGF</sequence>
<proteinExistence type="predicted"/>
<dbReference type="EMBL" id="JAUHHV010000010">
    <property type="protein sequence ID" value="KAK1409624.1"/>
    <property type="molecule type" value="Genomic_DNA"/>
</dbReference>
<evidence type="ECO:0000313" key="1">
    <source>
        <dbReference type="EMBL" id="KAK1409624.1"/>
    </source>
</evidence>
<name>A0AAD8NH50_TARER</name>
<reference evidence="1" key="1">
    <citation type="journal article" date="2023" name="bioRxiv">
        <title>Improved chromosome-level genome assembly for marigold (Tagetes erecta).</title>
        <authorList>
            <person name="Jiang F."/>
            <person name="Yuan L."/>
            <person name="Wang S."/>
            <person name="Wang H."/>
            <person name="Xu D."/>
            <person name="Wang A."/>
            <person name="Fan W."/>
        </authorList>
    </citation>
    <scope>NUCLEOTIDE SEQUENCE</scope>
    <source>
        <strain evidence="1">WSJ</strain>
        <tissue evidence="1">Leaf</tissue>
    </source>
</reference>
<gene>
    <name evidence="1" type="ORF">QVD17_36151</name>
</gene>
<dbReference type="Proteomes" id="UP001229421">
    <property type="component" value="Unassembled WGS sequence"/>
</dbReference>
<protein>
    <submittedName>
        <fullName evidence="1">Uncharacterized protein</fullName>
    </submittedName>
</protein>
<dbReference type="AlphaFoldDB" id="A0AAD8NH50"/>
<keyword evidence="2" id="KW-1185">Reference proteome</keyword>
<organism evidence="1 2">
    <name type="scientific">Tagetes erecta</name>
    <name type="common">African marigold</name>
    <dbReference type="NCBI Taxonomy" id="13708"/>
    <lineage>
        <taxon>Eukaryota</taxon>
        <taxon>Viridiplantae</taxon>
        <taxon>Streptophyta</taxon>
        <taxon>Embryophyta</taxon>
        <taxon>Tracheophyta</taxon>
        <taxon>Spermatophyta</taxon>
        <taxon>Magnoliopsida</taxon>
        <taxon>eudicotyledons</taxon>
        <taxon>Gunneridae</taxon>
        <taxon>Pentapetalae</taxon>
        <taxon>asterids</taxon>
        <taxon>campanulids</taxon>
        <taxon>Asterales</taxon>
        <taxon>Asteraceae</taxon>
        <taxon>Asteroideae</taxon>
        <taxon>Heliantheae alliance</taxon>
        <taxon>Tageteae</taxon>
        <taxon>Tagetes</taxon>
    </lineage>
</organism>
<accession>A0AAD8NH50</accession>